<gene>
    <name evidence="7" type="ORF">ACFPN2_32205</name>
</gene>
<evidence type="ECO:0000259" key="5">
    <source>
        <dbReference type="Pfam" id="PF04542"/>
    </source>
</evidence>
<keyword evidence="8" id="KW-1185">Reference proteome</keyword>
<dbReference type="NCBIfam" id="TIGR02937">
    <property type="entry name" value="sigma70-ECF"/>
    <property type="match status" value="1"/>
</dbReference>
<dbReference type="RefSeq" id="WP_380604405.1">
    <property type="nucleotide sequence ID" value="NZ_JBHSDU010000015.1"/>
</dbReference>
<evidence type="ECO:0000256" key="1">
    <source>
        <dbReference type="ARBA" id="ARBA00010641"/>
    </source>
</evidence>
<dbReference type="InterPro" id="IPR013324">
    <property type="entry name" value="RNA_pol_sigma_r3/r4-like"/>
</dbReference>
<evidence type="ECO:0000256" key="2">
    <source>
        <dbReference type="ARBA" id="ARBA00023015"/>
    </source>
</evidence>
<proteinExistence type="inferred from homology"/>
<evidence type="ECO:0000256" key="3">
    <source>
        <dbReference type="ARBA" id="ARBA00023082"/>
    </source>
</evidence>
<dbReference type="SUPFAM" id="SSF88659">
    <property type="entry name" value="Sigma3 and sigma4 domains of RNA polymerase sigma factors"/>
    <property type="match status" value="1"/>
</dbReference>
<dbReference type="Gene3D" id="1.10.1740.10">
    <property type="match status" value="1"/>
</dbReference>
<sequence>MRATGLVATFEQYYDELLGFVRTRIGCAATAADIMQDTYLRVCASESEHAIANPKAFVYRIASNLTIDHLRRNKSRGKVIVADEVPEDEHPQAPSPEREWVGQERLHLLMQAIGDLPPRCREVFVLRQFENLHQAEIAERLGISRNMVEKHLRVALLHCMQRVGDEE</sequence>
<dbReference type="InterPro" id="IPR013249">
    <property type="entry name" value="RNA_pol_sigma70_r4_t2"/>
</dbReference>
<dbReference type="Pfam" id="PF04542">
    <property type="entry name" value="Sigma70_r2"/>
    <property type="match status" value="1"/>
</dbReference>
<dbReference type="PANTHER" id="PTHR43133:SF63">
    <property type="entry name" value="RNA POLYMERASE SIGMA FACTOR FECI-RELATED"/>
    <property type="match status" value="1"/>
</dbReference>
<dbReference type="InterPro" id="IPR039425">
    <property type="entry name" value="RNA_pol_sigma-70-like"/>
</dbReference>
<comment type="caution">
    <text evidence="7">The sequence shown here is derived from an EMBL/GenBank/DDBJ whole genome shotgun (WGS) entry which is preliminary data.</text>
</comment>
<keyword evidence="3" id="KW-0731">Sigma factor</keyword>
<dbReference type="InterPro" id="IPR014284">
    <property type="entry name" value="RNA_pol_sigma-70_dom"/>
</dbReference>
<feature type="domain" description="RNA polymerase sigma factor 70 region 4 type 2" evidence="6">
    <location>
        <begin position="108"/>
        <end position="159"/>
    </location>
</feature>
<organism evidence="7 8">
    <name type="scientific">Steroidobacter flavus</name>
    <dbReference type="NCBI Taxonomy" id="1842136"/>
    <lineage>
        <taxon>Bacteria</taxon>
        <taxon>Pseudomonadati</taxon>
        <taxon>Pseudomonadota</taxon>
        <taxon>Gammaproteobacteria</taxon>
        <taxon>Steroidobacterales</taxon>
        <taxon>Steroidobacteraceae</taxon>
        <taxon>Steroidobacter</taxon>
    </lineage>
</organism>
<accession>A0ABV8T247</accession>
<feature type="domain" description="RNA polymerase sigma-70 region 2" evidence="5">
    <location>
        <begin position="10"/>
        <end position="75"/>
    </location>
</feature>
<protein>
    <submittedName>
        <fullName evidence="7">RNA polymerase sigma factor</fullName>
    </submittedName>
</protein>
<name>A0ABV8T247_9GAMM</name>
<dbReference type="InterPro" id="IPR013325">
    <property type="entry name" value="RNA_pol_sigma_r2"/>
</dbReference>
<dbReference type="EMBL" id="JBHSDU010000015">
    <property type="protein sequence ID" value="MFC4313781.1"/>
    <property type="molecule type" value="Genomic_DNA"/>
</dbReference>
<evidence type="ECO:0000313" key="8">
    <source>
        <dbReference type="Proteomes" id="UP001595904"/>
    </source>
</evidence>
<dbReference type="PANTHER" id="PTHR43133">
    <property type="entry name" value="RNA POLYMERASE ECF-TYPE SIGMA FACTO"/>
    <property type="match status" value="1"/>
</dbReference>
<evidence type="ECO:0000256" key="4">
    <source>
        <dbReference type="ARBA" id="ARBA00023163"/>
    </source>
</evidence>
<reference evidence="8" key="1">
    <citation type="journal article" date="2019" name="Int. J. Syst. Evol. Microbiol.">
        <title>The Global Catalogue of Microorganisms (GCM) 10K type strain sequencing project: providing services to taxonomists for standard genome sequencing and annotation.</title>
        <authorList>
            <consortium name="The Broad Institute Genomics Platform"/>
            <consortium name="The Broad Institute Genome Sequencing Center for Infectious Disease"/>
            <person name="Wu L."/>
            <person name="Ma J."/>
        </authorList>
    </citation>
    <scope>NUCLEOTIDE SEQUENCE [LARGE SCALE GENOMIC DNA]</scope>
    <source>
        <strain evidence="8">CGMCC 1.10759</strain>
    </source>
</reference>
<dbReference type="Proteomes" id="UP001595904">
    <property type="component" value="Unassembled WGS sequence"/>
</dbReference>
<dbReference type="Gene3D" id="1.10.10.10">
    <property type="entry name" value="Winged helix-like DNA-binding domain superfamily/Winged helix DNA-binding domain"/>
    <property type="match status" value="1"/>
</dbReference>
<comment type="similarity">
    <text evidence="1">Belongs to the sigma-70 factor family. ECF subfamily.</text>
</comment>
<dbReference type="SUPFAM" id="SSF88946">
    <property type="entry name" value="Sigma2 domain of RNA polymerase sigma factors"/>
    <property type="match status" value="1"/>
</dbReference>
<dbReference type="Pfam" id="PF08281">
    <property type="entry name" value="Sigma70_r4_2"/>
    <property type="match status" value="1"/>
</dbReference>
<evidence type="ECO:0000313" key="7">
    <source>
        <dbReference type="EMBL" id="MFC4313781.1"/>
    </source>
</evidence>
<dbReference type="CDD" id="cd06171">
    <property type="entry name" value="Sigma70_r4"/>
    <property type="match status" value="1"/>
</dbReference>
<keyword evidence="2" id="KW-0805">Transcription regulation</keyword>
<evidence type="ECO:0000259" key="6">
    <source>
        <dbReference type="Pfam" id="PF08281"/>
    </source>
</evidence>
<dbReference type="InterPro" id="IPR036388">
    <property type="entry name" value="WH-like_DNA-bd_sf"/>
</dbReference>
<dbReference type="InterPro" id="IPR007627">
    <property type="entry name" value="RNA_pol_sigma70_r2"/>
</dbReference>
<keyword evidence="4" id="KW-0804">Transcription</keyword>